<accession>A0A4Q1L1N5</accession>
<feature type="domain" description="DUF1206" evidence="3">
    <location>
        <begin position="113"/>
        <end position="180"/>
    </location>
</feature>
<proteinExistence type="predicted"/>
<keyword evidence="2" id="KW-0472">Membrane</keyword>
<evidence type="ECO:0000313" key="4">
    <source>
        <dbReference type="EMBL" id="RXR26119.1"/>
    </source>
</evidence>
<keyword evidence="2" id="KW-1133">Transmembrane helix</keyword>
<feature type="transmembrane region" description="Helical" evidence="2">
    <location>
        <begin position="109"/>
        <end position="134"/>
    </location>
</feature>
<evidence type="ECO:0000259" key="3">
    <source>
        <dbReference type="Pfam" id="PF06724"/>
    </source>
</evidence>
<feature type="transmembrane region" description="Helical" evidence="2">
    <location>
        <begin position="154"/>
        <end position="176"/>
    </location>
</feature>
<comment type="caution">
    <text evidence="5">The sequence shown here is derived from an EMBL/GenBank/DDBJ whole genome shotgun (WGS) entry which is preliminary data.</text>
</comment>
<feature type="compositionally biased region" description="Polar residues" evidence="1">
    <location>
        <begin position="89"/>
        <end position="100"/>
    </location>
</feature>
<dbReference type="InterPro" id="IPR009597">
    <property type="entry name" value="DUF1206"/>
</dbReference>
<name>A0A4Q1L1N5_9CELL</name>
<feature type="compositionally biased region" description="Low complexity" evidence="1">
    <location>
        <begin position="20"/>
        <end position="29"/>
    </location>
</feature>
<dbReference type="EMBL" id="SDJQ01000001">
    <property type="protein sequence ID" value="RXR36621.1"/>
    <property type="molecule type" value="Genomic_DNA"/>
</dbReference>
<dbReference type="STRING" id="1713.GCA_000718325_02170"/>
<organism evidence="5 6">
    <name type="scientific">Oerskovia turbata</name>
    <dbReference type="NCBI Taxonomy" id="1713"/>
    <lineage>
        <taxon>Bacteria</taxon>
        <taxon>Bacillati</taxon>
        <taxon>Actinomycetota</taxon>
        <taxon>Actinomycetes</taxon>
        <taxon>Micrococcales</taxon>
        <taxon>Cellulomonadaceae</taxon>
        <taxon>Oerskovia</taxon>
    </lineage>
</organism>
<keyword evidence="2" id="KW-0812">Transmembrane</keyword>
<dbReference type="EMBL" id="SDJR01000004">
    <property type="protein sequence ID" value="RXR26119.1"/>
    <property type="molecule type" value="Genomic_DNA"/>
</dbReference>
<evidence type="ECO:0000313" key="7">
    <source>
        <dbReference type="Proteomes" id="UP000290517"/>
    </source>
</evidence>
<feature type="compositionally biased region" description="Basic residues" evidence="1">
    <location>
        <begin position="71"/>
        <end position="85"/>
    </location>
</feature>
<dbReference type="OrthoDB" id="4552598at2"/>
<protein>
    <submittedName>
        <fullName evidence="5">DUF1206 domain-containing protein</fullName>
    </submittedName>
</protein>
<keyword evidence="7" id="KW-1185">Reference proteome</keyword>
<feature type="domain" description="DUF1206" evidence="3">
    <location>
        <begin position="196"/>
        <end position="260"/>
    </location>
</feature>
<feature type="transmembrane region" description="Helical" evidence="2">
    <location>
        <begin position="328"/>
        <end position="349"/>
    </location>
</feature>
<reference evidence="6 7" key="1">
    <citation type="submission" date="2019-01" db="EMBL/GenBank/DDBJ databases">
        <title>Oerskovia turbata Genome sequencing and assembly.</title>
        <authorList>
            <person name="Dou T."/>
        </authorList>
    </citation>
    <scope>NUCLEOTIDE SEQUENCE [LARGE SCALE GENOMIC DNA]</scope>
    <source>
        <strain evidence="5 6">JCM12123</strain>
        <strain evidence="4 7">JCM3160</strain>
    </source>
</reference>
<evidence type="ECO:0000256" key="1">
    <source>
        <dbReference type="SAM" id="MobiDB-lite"/>
    </source>
</evidence>
<feature type="domain" description="DUF1206" evidence="3">
    <location>
        <begin position="285"/>
        <end position="353"/>
    </location>
</feature>
<gene>
    <name evidence="4" type="ORF">EQW73_07115</name>
    <name evidence="5" type="ORF">EQW78_00170</name>
</gene>
<dbReference type="AlphaFoldDB" id="A0A4Q1L1N5"/>
<evidence type="ECO:0000256" key="2">
    <source>
        <dbReference type="SAM" id="Phobius"/>
    </source>
</evidence>
<feature type="region of interest" description="Disordered" evidence="1">
    <location>
        <begin position="1"/>
        <end position="100"/>
    </location>
</feature>
<dbReference type="Proteomes" id="UP000290517">
    <property type="component" value="Unassembled WGS sequence"/>
</dbReference>
<feature type="transmembrane region" description="Helical" evidence="2">
    <location>
        <begin position="287"/>
        <end position="308"/>
    </location>
</feature>
<evidence type="ECO:0000313" key="5">
    <source>
        <dbReference type="EMBL" id="RXR36621.1"/>
    </source>
</evidence>
<feature type="transmembrane region" description="Helical" evidence="2">
    <location>
        <begin position="235"/>
        <end position="256"/>
    </location>
</feature>
<feature type="transmembrane region" description="Helical" evidence="2">
    <location>
        <begin position="197"/>
        <end position="215"/>
    </location>
</feature>
<evidence type="ECO:0000313" key="6">
    <source>
        <dbReference type="Proteomes" id="UP000289805"/>
    </source>
</evidence>
<dbReference type="Pfam" id="PF06724">
    <property type="entry name" value="DUF1206"/>
    <property type="match status" value="3"/>
</dbReference>
<sequence length="356" mass="36808">MPSTRFRAVENEVESASGGRATSTPFSTSRTRRRGPSRPASEPHQQPTRLETSHTSRRPGSSRSASESRRVVTRCHVRSTRRRRIVPTGTNHTTSGTAQRLQQSTGLRVLARAGYAVSGLLHIMIGIIAVRIATGSGGGEADQTGALREIAETTGGAFVLWFAVVAFVALGLWQILEAIAGTSGDAKERSAFRAKSAGKAVVYLALGALTFQVVSGSGSGGQQDTLTASLLANGAGRLLVGAVGVGIVVAGVYHVVKGWKKRFLQDLEGNAGGQVGHAVVVLGRVGYIAKGIALGVLGALVVAAAVTADPAKASGLDAALRTIGDQPFGAFLLAATGVGFAAYGVYSFARARYARM</sequence>
<dbReference type="Proteomes" id="UP000289805">
    <property type="component" value="Unassembled WGS sequence"/>
</dbReference>